<dbReference type="Gene3D" id="3.30.1370.50">
    <property type="entry name" value="R3H-like domain"/>
    <property type="match status" value="1"/>
</dbReference>
<keyword evidence="3" id="KW-0812">Transmembrane</keyword>
<organism evidence="5 6">
    <name type="scientific">Edaphochlamys debaryana</name>
    <dbReference type="NCBI Taxonomy" id="47281"/>
    <lineage>
        <taxon>Eukaryota</taxon>
        <taxon>Viridiplantae</taxon>
        <taxon>Chlorophyta</taxon>
        <taxon>core chlorophytes</taxon>
        <taxon>Chlorophyceae</taxon>
        <taxon>CS clade</taxon>
        <taxon>Chlamydomonadales</taxon>
        <taxon>Chlamydomonadales incertae sedis</taxon>
        <taxon>Edaphochlamys</taxon>
    </lineage>
</organism>
<evidence type="ECO:0000256" key="3">
    <source>
        <dbReference type="SAM" id="Phobius"/>
    </source>
</evidence>
<keyword evidence="6" id="KW-1185">Reference proteome</keyword>
<evidence type="ECO:0000256" key="2">
    <source>
        <dbReference type="SAM" id="MobiDB-lite"/>
    </source>
</evidence>
<dbReference type="InterPro" id="IPR002110">
    <property type="entry name" value="Ankyrin_rpt"/>
</dbReference>
<feature type="domain" description="R3H" evidence="4">
    <location>
        <begin position="71"/>
        <end position="141"/>
    </location>
</feature>
<dbReference type="InterPro" id="IPR036770">
    <property type="entry name" value="Ankyrin_rpt-contain_sf"/>
</dbReference>
<evidence type="ECO:0000313" key="5">
    <source>
        <dbReference type="EMBL" id="KAG2485754.1"/>
    </source>
</evidence>
<feature type="compositionally biased region" description="Low complexity" evidence="2">
    <location>
        <begin position="374"/>
        <end position="408"/>
    </location>
</feature>
<feature type="repeat" description="ANK" evidence="1">
    <location>
        <begin position="240"/>
        <end position="272"/>
    </location>
</feature>
<evidence type="ECO:0000259" key="4">
    <source>
        <dbReference type="PROSITE" id="PS51061"/>
    </source>
</evidence>
<name>A0A836BSF1_9CHLO</name>
<protein>
    <recommendedName>
        <fullName evidence="4">R3H domain-containing protein</fullName>
    </recommendedName>
</protein>
<proteinExistence type="predicted"/>
<comment type="caution">
    <text evidence="5">The sequence shown here is derived from an EMBL/GenBank/DDBJ whole genome shotgun (WGS) entry which is preliminary data.</text>
</comment>
<dbReference type="Gene3D" id="1.25.40.20">
    <property type="entry name" value="Ankyrin repeat-containing domain"/>
    <property type="match status" value="1"/>
</dbReference>
<dbReference type="InterPro" id="IPR001374">
    <property type="entry name" value="R3H_dom"/>
</dbReference>
<gene>
    <name evidence="5" type="ORF">HYH03_015563</name>
</gene>
<feature type="compositionally biased region" description="Low complexity" evidence="2">
    <location>
        <begin position="415"/>
        <end position="437"/>
    </location>
</feature>
<sequence>MPRKGGARKKKPVTGMGAAAAAALTTLRFTVVAPPPFYAATADDELPSDMDTAVDLEETPAPASMPATVSAAGVADLLKWFAKGVAADGAAGSRLDFAPSLSKEERAVVHSTVTVAGLGGVLECQSEGIADQRRISVFKKGSAPSKVTSSEVAEKAATLYKWARDAGLTNFSRDEITEQLCAAPDGSALAPALAALWTARSAEAGDTAELAAAVAADDAGRVAAILAAKPGLVGAVDSATGQPPLHAAARLGCVGALRALAAAGARLEEKDAHGRTALQISRTFEQCDAEAVLLQLGAHDPEAGRFPLTLAAAELGNSRAASAAAAASATAASAAAATKAAMKAAADAAAAAGHAVAAAEAALTEALAPGPAAAAAKPAQPSPEASSAAAAAAAAAKEAAPEPATPVKAAPPPASAVSAASPAATEPASAEGTATSATAGVAGPVAAAVERVRAWVVDGQKWAGANSPVVYYAGAAAAAAAAAAAVTLLAAGRRR</sequence>
<feature type="region of interest" description="Disordered" evidence="2">
    <location>
        <begin position="374"/>
        <end position="437"/>
    </location>
</feature>
<feature type="transmembrane region" description="Helical" evidence="3">
    <location>
        <begin position="469"/>
        <end position="491"/>
    </location>
</feature>
<dbReference type="GO" id="GO:0003676">
    <property type="term" value="F:nucleic acid binding"/>
    <property type="evidence" value="ECO:0007669"/>
    <property type="project" value="UniProtKB-UniRule"/>
</dbReference>
<dbReference type="InterPro" id="IPR036867">
    <property type="entry name" value="R3H_dom_sf"/>
</dbReference>
<keyword evidence="1" id="KW-0040">ANK repeat</keyword>
<keyword evidence="3" id="KW-1133">Transmembrane helix</keyword>
<evidence type="ECO:0000313" key="6">
    <source>
        <dbReference type="Proteomes" id="UP000612055"/>
    </source>
</evidence>
<dbReference type="Proteomes" id="UP000612055">
    <property type="component" value="Unassembled WGS sequence"/>
</dbReference>
<dbReference type="AlphaFoldDB" id="A0A836BSF1"/>
<dbReference type="OrthoDB" id="539213at2759"/>
<dbReference type="PROSITE" id="PS51061">
    <property type="entry name" value="R3H"/>
    <property type="match status" value="1"/>
</dbReference>
<accession>A0A836BSF1</accession>
<dbReference type="PROSITE" id="PS50088">
    <property type="entry name" value="ANK_REPEAT"/>
    <property type="match status" value="1"/>
</dbReference>
<dbReference type="SUPFAM" id="SSF48403">
    <property type="entry name" value="Ankyrin repeat"/>
    <property type="match status" value="1"/>
</dbReference>
<evidence type="ECO:0000256" key="1">
    <source>
        <dbReference type="PROSITE-ProRule" id="PRU00023"/>
    </source>
</evidence>
<keyword evidence="3" id="KW-0472">Membrane</keyword>
<dbReference type="PROSITE" id="PS50297">
    <property type="entry name" value="ANK_REP_REGION"/>
    <property type="match status" value="1"/>
</dbReference>
<reference evidence="5" key="1">
    <citation type="journal article" date="2020" name="bioRxiv">
        <title>Comparative genomics of Chlamydomonas.</title>
        <authorList>
            <person name="Craig R.J."/>
            <person name="Hasan A.R."/>
            <person name="Ness R.W."/>
            <person name="Keightley P.D."/>
        </authorList>
    </citation>
    <scope>NUCLEOTIDE SEQUENCE</scope>
    <source>
        <strain evidence="5">CCAP 11/70</strain>
    </source>
</reference>
<dbReference type="EMBL" id="JAEHOE010000123">
    <property type="protein sequence ID" value="KAG2485754.1"/>
    <property type="molecule type" value="Genomic_DNA"/>
</dbReference>